<comment type="caution">
    <text evidence="6">The sequence shown here is derived from an EMBL/GenBank/DDBJ whole genome shotgun (WGS) entry which is preliminary data.</text>
</comment>
<dbReference type="InterPro" id="IPR036588">
    <property type="entry name" value="CobH/CbiC_sf"/>
</dbReference>
<keyword evidence="3" id="KW-0169">Cobalamin biosynthesis</keyword>
<evidence type="ECO:0000256" key="2">
    <source>
        <dbReference type="ARBA" id="ARBA00009774"/>
    </source>
</evidence>
<comment type="similarity">
    <text evidence="2">Belongs to the CobH/CbiC family.</text>
</comment>
<dbReference type="Pfam" id="PF02570">
    <property type="entry name" value="CbiC"/>
    <property type="match status" value="1"/>
</dbReference>
<dbReference type="EMBL" id="BSRX01000078">
    <property type="protein sequence ID" value="GLW59356.1"/>
    <property type="molecule type" value="Genomic_DNA"/>
</dbReference>
<dbReference type="NCBIfam" id="NF006136">
    <property type="entry name" value="PRK08285.1"/>
    <property type="match status" value="1"/>
</dbReference>
<accession>A0A9W6PR18</accession>
<dbReference type="InterPro" id="IPR003722">
    <property type="entry name" value="Cbl_synth_CobH/CbiC"/>
</dbReference>
<dbReference type="AlphaFoldDB" id="A0A9W6PR18"/>
<evidence type="ECO:0000313" key="6">
    <source>
        <dbReference type="EMBL" id="GLW59356.1"/>
    </source>
</evidence>
<evidence type="ECO:0000256" key="3">
    <source>
        <dbReference type="ARBA" id="ARBA00022573"/>
    </source>
</evidence>
<dbReference type="Proteomes" id="UP001165143">
    <property type="component" value="Unassembled WGS sequence"/>
</dbReference>
<gene>
    <name evidence="6" type="primary">cobH</name>
    <name evidence="6" type="ORF">Kpho01_73660</name>
</gene>
<evidence type="ECO:0000256" key="1">
    <source>
        <dbReference type="ARBA" id="ARBA00004953"/>
    </source>
</evidence>
<sequence length="208" mass="21738">MIDYEKDGAAIYRQSFATIRAEANLAHLPTDVARVAVRMIHACGMTDLVDDLLWSPNAVADARRALLAGAPVLCDVNMVASGVTRKRLPADNEVLCTLTDPAVPELARAMGTTRSAAAMELWLPRLEGAVVAVGNAPTSLFRLLEMIEAGAPRPAAVIGVPVGFIGAAESKQALADHPSALEHLVVRGRRGGSAIAAAAINAIASEEE</sequence>
<evidence type="ECO:0000256" key="4">
    <source>
        <dbReference type="ARBA" id="ARBA00023235"/>
    </source>
</evidence>
<dbReference type="GO" id="GO:0016993">
    <property type="term" value="F:precorrin-8X methylmutase activity"/>
    <property type="evidence" value="ECO:0007669"/>
    <property type="project" value="InterPro"/>
</dbReference>
<reference evidence="6" key="1">
    <citation type="submission" date="2023-02" db="EMBL/GenBank/DDBJ databases">
        <title>Kitasatospora phosalacinea NBRC 14362.</title>
        <authorList>
            <person name="Ichikawa N."/>
            <person name="Sato H."/>
            <person name="Tonouchi N."/>
        </authorList>
    </citation>
    <scope>NUCLEOTIDE SEQUENCE</scope>
    <source>
        <strain evidence="6">NBRC 14362</strain>
    </source>
</reference>
<dbReference type="Gene3D" id="3.40.50.10230">
    <property type="entry name" value="Cobalamin biosynthesis CobH/CbiC, precorrin-8X methylmutase"/>
    <property type="match status" value="1"/>
</dbReference>
<dbReference type="RefSeq" id="WP_033256539.1">
    <property type="nucleotide sequence ID" value="NZ_BSRX01000078.1"/>
</dbReference>
<organism evidence="6 7">
    <name type="scientific">Kitasatospora phosalacinea</name>
    <dbReference type="NCBI Taxonomy" id="2065"/>
    <lineage>
        <taxon>Bacteria</taxon>
        <taxon>Bacillati</taxon>
        <taxon>Actinomycetota</taxon>
        <taxon>Actinomycetes</taxon>
        <taxon>Kitasatosporales</taxon>
        <taxon>Streptomycetaceae</taxon>
        <taxon>Kitasatospora</taxon>
    </lineage>
</organism>
<dbReference type="OrthoDB" id="9780708at2"/>
<proteinExistence type="inferred from homology"/>
<feature type="domain" description="Cobalamin biosynthesis precorrin-8X methylmutase CobH/CbiC" evidence="5">
    <location>
        <begin position="11"/>
        <end position="205"/>
    </location>
</feature>
<dbReference type="SUPFAM" id="SSF63965">
    <property type="entry name" value="Precorrin-8X methylmutase CbiC/CobH"/>
    <property type="match status" value="1"/>
</dbReference>
<dbReference type="PANTHER" id="PTHR43588:SF1">
    <property type="entry name" value="COBALT-PRECORRIN-8 METHYLMUTASE"/>
    <property type="match status" value="1"/>
</dbReference>
<evidence type="ECO:0000259" key="5">
    <source>
        <dbReference type="Pfam" id="PF02570"/>
    </source>
</evidence>
<protein>
    <submittedName>
        <fullName evidence="6">Precorrin-8X methylmutase</fullName>
    </submittedName>
</protein>
<dbReference type="GO" id="GO:0009236">
    <property type="term" value="P:cobalamin biosynthetic process"/>
    <property type="evidence" value="ECO:0007669"/>
    <property type="project" value="UniProtKB-KW"/>
</dbReference>
<comment type="pathway">
    <text evidence="1">Cofactor biosynthesis; adenosylcobalamin biosynthesis.</text>
</comment>
<keyword evidence="4" id="KW-0413">Isomerase</keyword>
<name>A0A9W6PR18_9ACTN</name>
<evidence type="ECO:0000313" key="7">
    <source>
        <dbReference type="Proteomes" id="UP001165143"/>
    </source>
</evidence>
<dbReference type="PANTHER" id="PTHR43588">
    <property type="entry name" value="COBALT-PRECORRIN-8 METHYLMUTASE"/>
    <property type="match status" value="1"/>
</dbReference>